<feature type="transmembrane region" description="Helical" evidence="3">
    <location>
        <begin position="681"/>
        <end position="701"/>
    </location>
</feature>
<accession>A0AB40DA62</accession>
<dbReference type="Gene3D" id="1.20.1250.20">
    <property type="entry name" value="MFS general substrate transporter like domains"/>
    <property type="match status" value="2"/>
</dbReference>
<dbReference type="GeneID" id="108009681"/>
<dbReference type="SUPFAM" id="SSF103473">
    <property type="entry name" value="MFS general substrate transporter"/>
    <property type="match status" value="1"/>
</dbReference>
<evidence type="ECO:0000259" key="4">
    <source>
        <dbReference type="PROSITE" id="PS50850"/>
    </source>
</evidence>
<keyword evidence="5" id="KW-1185">Reference proteome</keyword>
<keyword evidence="3" id="KW-0812">Transmembrane</keyword>
<dbReference type="RefSeq" id="XP_016929708.3">
    <property type="nucleotide sequence ID" value="XM_017074219.4"/>
</dbReference>
<dbReference type="PANTHER" id="PTHR11360:SF286">
    <property type="entry name" value="GH22266P"/>
    <property type="match status" value="1"/>
</dbReference>
<feature type="region of interest" description="Disordered" evidence="2">
    <location>
        <begin position="108"/>
        <end position="155"/>
    </location>
</feature>
<feature type="domain" description="Major facilitator superfamily (MFS) profile" evidence="4">
    <location>
        <begin position="321"/>
        <end position="857"/>
    </location>
</feature>
<evidence type="ECO:0000313" key="5">
    <source>
        <dbReference type="Proteomes" id="UP001652628"/>
    </source>
</evidence>
<feature type="transmembrane region" description="Helical" evidence="3">
    <location>
        <begin position="741"/>
        <end position="761"/>
    </location>
</feature>
<reference evidence="6 7" key="1">
    <citation type="submission" date="2025-05" db="UniProtKB">
        <authorList>
            <consortium name="RefSeq"/>
        </authorList>
    </citation>
    <scope>IDENTIFICATION</scope>
</reference>
<gene>
    <name evidence="6 7" type="primary">Targ</name>
</gene>
<dbReference type="Proteomes" id="UP001652628">
    <property type="component" value="Chromosome 2R"/>
</dbReference>
<evidence type="ECO:0000256" key="1">
    <source>
        <dbReference type="ARBA" id="ARBA00004141"/>
    </source>
</evidence>
<dbReference type="GO" id="GO:0016020">
    <property type="term" value="C:membrane"/>
    <property type="evidence" value="ECO:0007669"/>
    <property type="project" value="UniProtKB-SubCell"/>
</dbReference>
<comment type="subcellular location">
    <subcellularLocation>
        <location evidence="1">Membrane</location>
        <topology evidence="1">Multi-pass membrane protein</topology>
    </subcellularLocation>
</comment>
<name>A0AB40DA62_DROSZ</name>
<dbReference type="GO" id="GO:0008028">
    <property type="term" value="F:monocarboxylic acid transmembrane transporter activity"/>
    <property type="evidence" value="ECO:0007669"/>
    <property type="project" value="TreeGrafter"/>
</dbReference>
<dbReference type="InterPro" id="IPR050327">
    <property type="entry name" value="Proton-linked_MCT"/>
</dbReference>
<feature type="transmembrane region" description="Helical" evidence="3">
    <location>
        <begin position="445"/>
        <end position="467"/>
    </location>
</feature>
<feature type="compositionally biased region" description="Low complexity" evidence="2">
    <location>
        <begin position="119"/>
        <end position="130"/>
    </location>
</feature>
<dbReference type="Pfam" id="PF07690">
    <property type="entry name" value="MFS_1"/>
    <property type="match status" value="1"/>
</dbReference>
<feature type="transmembrane region" description="Helical" evidence="3">
    <location>
        <begin position="358"/>
        <end position="380"/>
    </location>
</feature>
<dbReference type="InterPro" id="IPR020846">
    <property type="entry name" value="MFS_dom"/>
</dbReference>
<evidence type="ECO:0000313" key="7">
    <source>
        <dbReference type="RefSeq" id="XP_065719213.2"/>
    </source>
</evidence>
<feature type="transmembrane region" description="Helical" evidence="3">
    <location>
        <begin position="804"/>
        <end position="826"/>
    </location>
</feature>
<feature type="transmembrane region" description="Helical" evidence="3">
    <location>
        <begin position="832"/>
        <end position="853"/>
    </location>
</feature>
<dbReference type="InterPro" id="IPR036259">
    <property type="entry name" value="MFS_trans_sf"/>
</dbReference>
<sequence>MSRNRRRSLPSSSVPSDEDQTTPAVQNGSSQRSRSLSRQDLLVQTSSIYENEKQTDQPQMVDVAVGTNARNPSSIILDWSTSRSSLRRLHWSTGDLPLRTFPHILVEASEGNEPKDSKPPTSSPIEPISEVPYVEPTFEKPPSSIGRPPSVKRTPASIETDRIASDSSVPSSFAQSSIAQDSRIKFASAASVESVTSISATEQYDREEPLITKTQKFFKKRAPLVPRYDSEDSYVIDKDIIQQDASVSAASAGYPLADTESPGSFSEYDADRRKNSEMLIDSGSGDSKESFDLIGGGRRLGSGMVFIYMVIPPDGGFGWLIMVLSFLAQMIIDGLIFTIGILLPFIAKDLDAEMTEVLFVASVQIGCYFTSGIFGAILINRFGFRKVAIAGVLSSSSMVLLASFSVNLVMLICFYSVLGGICMSTIWASSQLIVGYYFERYRPMATGFSCSGGGVGIVVFTFLNGYLVPMIGWRNMLRTQSALIMLILLMAIAYVEVAPTQVGLYHHSDLVESSSEEYYGNFYVQDYLRMSTQTAATRSVLSTYEPAEKKRGCAKFCPCFAKCCEKRQKKAEPEEERNLLIRPAPMERDDLFYTGPAEYEKPHSKEHLEGKEIHLHKNTQQVNYGIKKIHVDDKDDPSTSRVSRRRWAKEPETQKKMQGRCMATLVKLFDYHLLKRFEFQVLVASAFLYPLGFNIPFVYSFARTTIPKEYGRLIGPTIGITNVIMRNVCGFVAYKRRDWTTGICGAGLVYGGCAVFISAFYGQDLIWFQFLYGISYGVAPAVYSTLRGLIYVKYLGLPKLTNAFGITSLAMGVGAFVGTTIGGELIATTGNYTYAFIFAGLCLIGSGLLKLMLPALIKIRNRKAH</sequence>
<dbReference type="RefSeq" id="XP_065719213.2">
    <property type="nucleotide sequence ID" value="XM_065863141.2"/>
</dbReference>
<evidence type="ECO:0000313" key="6">
    <source>
        <dbReference type="RefSeq" id="XP_016929708.3"/>
    </source>
</evidence>
<dbReference type="PROSITE" id="PS50850">
    <property type="entry name" value="MFS"/>
    <property type="match status" value="1"/>
</dbReference>
<feature type="compositionally biased region" description="Low complexity" evidence="2">
    <location>
        <begin position="29"/>
        <end position="44"/>
    </location>
</feature>
<keyword evidence="3" id="KW-1133">Transmembrane helix</keyword>
<feature type="transmembrane region" description="Helical" evidence="3">
    <location>
        <begin position="767"/>
        <end position="792"/>
    </location>
</feature>
<dbReference type="PANTHER" id="PTHR11360">
    <property type="entry name" value="MONOCARBOXYLATE TRANSPORTER"/>
    <property type="match status" value="1"/>
</dbReference>
<keyword evidence="3" id="KW-0472">Membrane</keyword>
<proteinExistence type="predicted"/>
<protein>
    <submittedName>
        <fullName evidence="6 7">Monocarboxylate transporter 9 isoform X1</fullName>
    </submittedName>
</protein>
<feature type="transmembrane region" description="Helical" evidence="3">
    <location>
        <begin position="317"/>
        <end position="346"/>
    </location>
</feature>
<feature type="region of interest" description="Disordered" evidence="2">
    <location>
        <begin position="1"/>
        <end position="59"/>
    </location>
</feature>
<feature type="transmembrane region" description="Helical" evidence="3">
    <location>
        <begin position="479"/>
        <end position="497"/>
    </location>
</feature>
<evidence type="ECO:0000256" key="2">
    <source>
        <dbReference type="SAM" id="MobiDB-lite"/>
    </source>
</evidence>
<feature type="region of interest" description="Disordered" evidence="2">
    <location>
        <begin position="633"/>
        <end position="654"/>
    </location>
</feature>
<dbReference type="InterPro" id="IPR011701">
    <property type="entry name" value="MFS"/>
</dbReference>
<dbReference type="AlphaFoldDB" id="A0AB40DA62"/>
<evidence type="ECO:0000256" key="3">
    <source>
        <dbReference type="SAM" id="Phobius"/>
    </source>
</evidence>
<dbReference type="CDD" id="cd17352">
    <property type="entry name" value="MFS_MCT_SLC16"/>
    <property type="match status" value="1"/>
</dbReference>
<organism evidence="5 7">
    <name type="scientific">Drosophila suzukii</name>
    <name type="common">Spotted-wing drosophila fruit fly</name>
    <dbReference type="NCBI Taxonomy" id="28584"/>
    <lineage>
        <taxon>Eukaryota</taxon>
        <taxon>Metazoa</taxon>
        <taxon>Ecdysozoa</taxon>
        <taxon>Arthropoda</taxon>
        <taxon>Hexapoda</taxon>
        <taxon>Insecta</taxon>
        <taxon>Pterygota</taxon>
        <taxon>Neoptera</taxon>
        <taxon>Endopterygota</taxon>
        <taxon>Diptera</taxon>
        <taxon>Brachycera</taxon>
        <taxon>Muscomorpha</taxon>
        <taxon>Ephydroidea</taxon>
        <taxon>Drosophilidae</taxon>
        <taxon>Drosophila</taxon>
        <taxon>Sophophora</taxon>
    </lineage>
</organism>